<reference evidence="5 6" key="1">
    <citation type="submission" date="2019-03" db="EMBL/GenBank/DDBJ databases">
        <title>Genomic Encyclopedia of Type Strains, Phase IV (KMG-IV): sequencing the most valuable type-strain genomes for metagenomic binning, comparative biology and taxonomic classification.</title>
        <authorList>
            <person name="Goeker M."/>
        </authorList>
    </citation>
    <scope>NUCLEOTIDE SEQUENCE [LARGE SCALE GENOMIC DNA]</scope>
    <source>
        <strain evidence="5 6">DSM 25894</strain>
    </source>
</reference>
<proteinExistence type="predicted"/>
<evidence type="ECO:0000256" key="2">
    <source>
        <dbReference type="ARBA" id="ARBA00022801"/>
    </source>
</evidence>
<accession>A0A4R3N1G4</accession>
<dbReference type="InterPro" id="IPR010016">
    <property type="entry name" value="PxpB"/>
</dbReference>
<dbReference type="GO" id="GO:0016787">
    <property type="term" value="F:hydrolase activity"/>
    <property type="evidence" value="ECO:0007669"/>
    <property type="project" value="UniProtKB-KW"/>
</dbReference>
<keyword evidence="2" id="KW-0378">Hydrolase</keyword>
<dbReference type="Gene3D" id="2.40.100.10">
    <property type="entry name" value="Cyclophilin-like"/>
    <property type="match status" value="1"/>
</dbReference>
<dbReference type="InterPro" id="IPR029000">
    <property type="entry name" value="Cyclophilin-like_dom_sf"/>
</dbReference>
<evidence type="ECO:0000313" key="5">
    <source>
        <dbReference type="EMBL" id="TCT20469.1"/>
    </source>
</evidence>
<name>A0A4R3N1G4_9BACI</name>
<dbReference type="PANTHER" id="PTHR34698">
    <property type="entry name" value="5-OXOPROLINASE SUBUNIT B"/>
    <property type="match status" value="1"/>
</dbReference>
<feature type="domain" description="Carboxyltransferase" evidence="4">
    <location>
        <begin position="5"/>
        <end position="210"/>
    </location>
</feature>
<comment type="caution">
    <text evidence="5">The sequence shown here is derived from an EMBL/GenBank/DDBJ whole genome shotgun (WGS) entry which is preliminary data.</text>
</comment>
<keyword evidence="1" id="KW-0547">Nucleotide-binding</keyword>
<dbReference type="Pfam" id="PF02682">
    <property type="entry name" value="CT_C_D"/>
    <property type="match status" value="1"/>
</dbReference>
<dbReference type="EMBL" id="SMAN01000013">
    <property type="protein sequence ID" value="TCT20469.1"/>
    <property type="molecule type" value="Genomic_DNA"/>
</dbReference>
<dbReference type="OrthoDB" id="9778567at2"/>
<keyword evidence="6" id="KW-1185">Reference proteome</keyword>
<organism evidence="5 6">
    <name type="scientific">Melghiribacillus thermohalophilus</name>
    <dbReference type="NCBI Taxonomy" id="1324956"/>
    <lineage>
        <taxon>Bacteria</taxon>
        <taxon>Bacillati</taxon>
        <taxon>Bacillota</taxon>
        <taxon>Bacilli</taxon>
        <taxon>Bacillales</taxon>
        <taxon>Bacillaceae</taxon>
        <taxon>Melghiribacillus</taxon>
    </lineage>
</organism>
<gene>
    <name evidence="5" type="ORF">EDD68_11332</name>
</gene>
<dbReference type="SMART" id="SM00796">
    <property type="entry name" value="AHS1"/>
    <property type="match status" value="1"/>
</dbReference>
<dbReference type="GO" id="GO:0005524">
    <property type="term" value="F:ATP binding"/>
    <property type="evidence" value="ECO:0007669"/>
    <property type="project" value="UniProtKB-KW"/>
</dbReference>
<protein>
    <submittedName>
        <fullName evidence="5">Inhibitor of KinA</fullName>
    </submittedName>
</protein>
<evidence type="ECO:0000256" key="1">
    <source>
        <dbReference type="ARBA" id="ARBA00022741"/>
    </source>
</evidence>
<dbReference type="SUPFAM" id="SSF160467">
    <property type="entry name" value="PH0987 N-terminal domain-like"/>
    <property type="match status" value="1"/>
</dbReference>
<dbReference type="PANTHER" id="PTHR34698:SF2">
    <property type="entry name" value="5-OXOPROLINASE SUBUNIT B"/>
    <property type="match status" value="1"/>
</dbReference>
<dbReference type="NCBIfam" id="TIGR00370">
    <property type="entry name" value="5-oxoprolinase subunit PxpB"/>
    <property type="match status" value="1"/>
</dbReference>
<dbReference type="Gene3D" id="3.30.1360.40">
    <property type="match status" value="1"/>
</dbReference>
<keyword evidence="3" id="KW-0067">ATP-binding</keyword>
<sequence>MKSSFTIHPLGDRAILIEFTRNISISAHEKIMQVSVHLKKQNYSWIEDVVPAYTTLTIFYDPLKVSDPYPYQTVCQNMAQCLSAVDEEWKKTSKTVEIPVCYGGTFGPDLKKVAAMNNLKSKEVIDLHSRSLYRVYFLGFSPGFPFLGDLSPSISAPRRKIPRKYVPAGSVGIAGNQTGIYPQEGPGGWQMIGRTPISLFSADQEPPSLLQPGDQVSFVPISEEEFVKRKGEQRS</sequence>
<dbReference type="RefSeq" id="WP_132372052.1">
    <property type="nucleotide sequence ID" value="NZ_SMAN01000013.1"/>
</dbReference>
<evidence type="ECO:0000259" key="4">
    <source>
        <dbReference type="SMART" id="SM00796"/>
    </source>
</evidence>
<evidence type="ECO:0000256" key="3">
    <source>
        <dbReference type="ARBA" id="ARBA00022840"/>
    </source>
</evidence>
<evidence type="ECO:0000313" key="6">
    <source>
        <dbReference type="Proteomes" id="UP000294650"/>
    </source>
</evidence>
<dbReference type="InterPro" id="IPR003833">
    <property type="entry name" value="CT_C_D"/>
</dbReference>
<dbReference type="Proteomes" id="UP000294650">
    <property type="component" value="Unassembled WGS sequence"/>
</dbReference>
<dbReference type="AlphaFoldDB" id="A0A4R3N1G4"/>
<dbReference type="SUPFAM" id="SSF50891">
    <property type="entry name" value="Cyclophilin-like"/>
    <property type="match status" value="1"/>
</dbReference>